<protein>
    <submittedName>
        <fullName evidence="2">Uncharacterized protein</fullName>
    </submittedName>
</protein>
<dbReference type="AlphaFoldDB" id="A0A4Y2NC31"/>
<accession>A0A4Y2NC31</accession>
<evidence type="ECO:0000313" key="3">
    <source>
        <dbReference type="Proteomes" id="UP000499080"/>
    </source>
</evidence>
<dbReference type="EMBL" id="BGPR01008907">
    <property type="protein sequence ID" value="GBN36821.1"/>
    <property type="molecule type" value="Genomic_DNA"/>
</dbReference>
<proteinExistence type="predicted"/>
<keyword evidence="3" id="KW-1185">Reference proteome</keyword>
<feature type="region of interest" description="Disordered" evidence="1">
    <location>
        <begin position="19"/>
        <end position="39"/>
    </location>
</feature>
<comment type="caution">
    <text evidence="2">The sequence shown here is derived from an EMBL/GenBank/DDBJ whole genome shotgun (WGS) entry which is preliminary data.</text>
</comment>
<organism evidence="2 3">
    <name type="scientific">Araneus ventricosus</name>
    <name type="common">Orbweaver spider</name>
    <name type="synonym">Epeira ventricosa</name>
    <dbReference type="NCBI Taxonomy" id="182803"/>
    <lineage>
        <taxon>Eukaryota</taxon>
        <taxon>Metazoa</taxon>
        <taxon>Ecdysozoa</taxon>
        <taxon>Arthropoda</taxon>
        <taxon>Chelicerata</taxon>
        <taxon>Arachnida</taxon>
        <taxon>Araneae</taxon>
        <taxon>Araneomorphae</taxon>
        <taxon>Entelegynae</taxon>
        <taxon>Araneoidea</taxon>
        <taxon>Araneidae</taxon>
        <taxon>Araneus</taxon>
    </lineage>
</organism>
<feature type="compositionally biased region" description="Basic and acidic residues" evidence="1">
    <location>
        <begin position="29"/>
        <end position="39"/>
    </location>
</feature>
<evidence type="ECO:0000313" key="2">
    <source>
        <dbReference type="EMBL" id="GBN36821.1"/>
    </source>
</evidence>
<reference evidence="2 3" key="1">
    <citation type="journal article" date="2019" name="Sci. Rep.">
        <title>Orb-weaving spider Araneus ventricosus genome elucidates the spidroin gene catalogue.</title>
        <authorList>
            <person name="Kono N."/>
            <person name="Nakamura H."/>
            <person name="Ohtoshi R."/>
            <person name="Moran D.A.P."/>
            <person name="Shinohara A."/>
            <person name="Yoshida Y."/>
            <person name="Fujiwara M."/>
            <person name="Mori M."/>
            <person name="Tomita M."/>
            <person name="Arakawa K."/>
        </authorList>
    </citation>
    <scope>NUCLEOTIDE SEQUENCE [LARGE SCALE GENOMIC DNA]</scope>
</reference>
<dbReference type="Proteomes" id="UP000499080">
    <property type="component" value="Unassembled WGS sequence"/>
</dbReference>
<evidence type="ECO:0000256" key="1">
    <source>
        <dbReference type="SAM" id="MobiDB-lite"/>
    </source>
</evidence>
<sequence length="94" mass="10444">MPPDLGDKLGYHLATLATVTSPLPPSQDRGPHKEIPGKTERNVRVIKRPGVRLRTSVADKVVQLRVDRFQSVPWREAHDSGWVICPAGGRITEK</sequence>
<gene>
    <name evidence="2" type="ORF">AVEN_206299_1</name>
</gene>
<name>A0A4Y2NC31_ARAVE</name>